<dbReference type="Pfam" id="PF02502">
    <property type="entry name" value="LacAB_rpiB"/>
    <property type="match status" value="1"/>
</dbReference>
<keyword evidence="2 5" id="KW-0413">Isomerase</keyword>
<dbReference type="Gene3D" id="3.40.1400.10">
    <property type="entry name" value="Sugar-phosphate isomerase, RpiB/LacA/LacB"/>
    <property type="match status" value="1"/>
</dbReference>
<evidence type="ECO:0000313" key="5">
    <source>
        <dbReference type="EMBL" id="HGF33871.1"/>
    </source>
</evidence>
<feature type="binding site" evidence="4">
    <location>
        <position position="124"/>
    </location>
    <ligand>
        <name>D-ribulose 5-phosphate</name>
        <dbReference type="ChEBI" id="CHEBI:58121"/>
    </ligand>
</feature>
<feature type="binding site" evidence="4">
    <location>
        <position position="114"/>
    </location>
    <ligand>
        <name>D-ribulose 5-phosphate</name>
        <dbReference type="ChEBI" id="CHEBI:58121"/>
    </ligand>
</feature>
<dbReference type="SUPFAM" id="SSF89623">
    <property type="entry name" value="Ribose/Galactose isomerase RpiB/AlsB"/>
    <property type="match status" value="1"/>
</dbReference>
<dbReference type="InterPro" id="IPR036569">
    <property type="entry name" value="RpiB_LacA_LacB_sf"/>
</dbReference>
<dbReference type="NCBIfam" id="NF004051">
    <property type="entry name" value="PRK05571.1"/>
    <property type="match status" value="1"/>
</dbReference>
<evidence type="ECO:0000256" key="2">
    <source>
        <dbReference type="ARBA" id="ARBA00023235"/>
    </source>
</evidence>
<gene>
    <name evidence="5" type="primary">rpiB</name>
    <name evidence="5" type="ORF">ENW96_05705</name>
</gene>
<comment type="similarity">
    <text evidence="1">Belongs to the LacAB/RpiB family.</text>
</comment>
<evidence type="ECO:0000256" key="3">
    <source>
        <dbReference type="PIRSR" id="PIRSR005384-1"/>
    </source>
</evidence>
<organism evidence="5">
    <name type="scientific">Desulfobacca acetoxidans</name>
    <dbReference type="NCBI Taxonomy" id="60893"/>
    <lineage>
        <taxon>Bacteria</taxon>
        <taxon>Pseudomonadati</taxon>
        <taxon>Thermodesulfobacteriota</taxon>
        <taxon>Desulfobaccia</taxon>
        <taxon>Desulfobaccales</taxon>
        <taxon>Desulfobaccaceae</taxon>
        <taxon>Desulfobacca</taxon>
    </lineage>
</organism>
<feature type="binding site" evidence="4">
    <location>
        <begin position="81"/>
        <end position="85"/>
    </location>
    <ligand>
        <name>D-ribulose 5-phosphate</name>
        <dbReference type="ChEBI" id="CHEBI:58121"/>
    </ligand>
</feature>
<feature type="active site" description="Proton donor" evidence="3">
    <location>
        <position position="113"/>
    </location>
</feature>
<dbReference type="PIRSF" id="PIRSF005384">
    <property type="entry name" value="RpiB_LacA_B"/>
    <property type="match status" value="1"/>
</dbReference>
<dbReference type="GO" id="GO:0004751">
    <property type="term" value="F:ribose-5-phosphate isomerase activity"/>
    <property type="evidence" value="ECO:0007669"/>
    <property type="project" value="UniProtKB-EC"/>
</dbReference>
<accession>A0A7C3ZBH5</accession>
<name>A0A7C3ZBH5_9BACT</name>
<dbReference type="EMBL" id="DTMF01000146">
    <property type="protein sequence ID" value="HGF33871.1"/>
    <property type="molecule type" value="Genomic_DNA"/>
</dbReference>
<protein>
    <submittedName>
        <fullName evidence="5">Ribose 5-phosphate isomerase B</fullName>
        <ecNumber evidence="5">5.3.1.6</ecNumber>
    </submittedName>
</protein>
<feature type="active site" description="Proton acceptor" evidence="3">
    <location>
        <position position="80"/>
    </location>
</feature>
<dbReference type="AlphaFoldDB" id="A0A7C3ZBH5"/>
<dbReference type="GO" id="GO:0009052">
    <property type="term" value="P:pentose-phosphate shunt, non-oxidative branch"/>
    <property type="evidence" value="ECO:0007669"/>
    <property type="project" value="TreeGrafter"/>
</dbReference>
<dbReference type="EC" id="5.3.1.6" evidence="5"/>
<dbReference type="PANTHER" id="PTHR30345">
    <property type="entry name" value="RIBOSE-5-PHOSPHATE ISOMERASE B"/>
    <property type="match status" value="1"/>
</dbReference>
<evidence type="ECO:0000256" key="1">
    <source>
        <dbReference type="ARBA" id="ARBA00008754"/>
    </source>
</evidence>
<feature type="binding site" evidence="4">
    <location>
        <position position="147"/>
    </location>
    <ligand>
        <name>D-ribulose 5-phosphate</name>
        <dbReference type="ChEBI" id="CHEBI:58121"/>
    </ligand>
</feature>
<dbReference type="GO" id="GO:0019316">
    <property type="term" value="P:D-allose catabolic process"/>
    <property type="evidence" value="ECO:0007669"/>
    <property type="project" value="TreeGrafter"/>
</dbReference>
<feature type="binding site" evidence="4">
    <location>
        <position position="151"/>
    </location>
    <ligand>
        <name>D-ribulose 5-phosphate</name>
        <dbReference type="ChEBI" id="CHEBI:58121"/>
    </ligand>
</feature>
<feature type="binding site" evidence="4">
    <location>
        <begin position="22"/>
        <end position="23"/>
    </location>
    <ligand>
        <name>D-ribulose 5-phosphate</name>
        <dbReference type="ChEBI" id="CHEBI:58121"/>
    </ligand>
</feature>
<proteinExistence type="inferred from homology"/>
<comment type="caution">
    <text evidence="5">The sequence shown here is derived from an EMBL/GenBank/DDBJ whole genome shotgun (WGS) entry which is preliminary data.</text>
</comment>
<dbReference type="PANTHER" id="PTHR30345:SF0">
    <property type="entry name" value="DNA DAMAGE-REPAIR_TOLERATION PROTEIN DRT102"/>
    <property type="match status" value="1"/>
</dbReference>
<dbReference type="InterPro" id="IPR003500">
    <property type="entry name" value="RpiB_LacA_LacB"/>
</dbReference>
<evidence type="ECO:0000256" key="4">
    <source>
        <dbReference type="PIRSR" id="PIRSR005384-2"/>
    </source>
</evidence>
<dbReference type="NCBIfam" id="TIGR00689">
    <property type="entry name" value="rpiB_lacA_lacB"/>
    <property type="match status" value="1"/>
</dbReference>
<reference evidence="5" key="1">
    <citation type="journal article" date="2020" name="mSystems">
        <title>Genome- and Community-Level Interaction Insights into Carbon Utilization and Element Cycling Functions of Hydrothermarchaeota in Hydrothermal Sediment.</title>
        <authorList>
            <person name="Zhou Z."/>
            <person name="Liu Y."/>
            <person name="Xu W."/>
            <person name="Pan J."/>
            <person name="Luo Z.H."/>
            <person name="Li M."/>
        </authorList>
    </citation>
    <scope>NUCLEOTIDE SEQUENCE [LARGE SCALE GENOMIC DNA]</scope>
    <source>
        <strain evidence="5">SpSt-897</strain>
    </source>
</reference>
<dbReference type="NCBIfam" id="TIGR01120">
    <property type="entry name" value="rpiB"/>
    <property type="match status" value="1"/>
</dbReference>
<sequence>MSLTSSKPGPPPEAEVIAIACDHAGYQLKAEILKFLKKMRVRVEDLGCDNSEESVHYPVYGKKVVDAVLTRPEVRGILICGTGLGMSVMANRFPGIRATLCNDVYTAAMSRRHNNANLLVLGGRVTGPDLAKEIVRVWLTTPFEGGRHQERLELLEKLAAEAKSAPGIQDAAPRS</sequence>
<dbReference type="InterPro" id="IPR004785">
    <property type="entry name" value="RpiB"/>
</dbReference>